<dbReference type="Proteomes" id="UP001596500">
    <property type="component" value="Unassembled WGS sequence"/>
</dbReference>
<sequence length="81" mass="9382">MSFPYLCPACGTNRSRFNIIEQIPFAVKKDVHSGYITERVSEKDPFHFHYRGAEYRVQCGICGIIENEELFIKNAQRNPLS</sequence>
<keyword evidence="2" id="KW-1185">Reference proteome</keyword>
<dbReference type="EMBL" id="JBHTBW010000024">
    <property type="protein sequence ID" value="MFC7441478.1"/>
    <property type="molecule type" value="Genomic_DNA"/>
</dbReference>
<protein>
    <submittedName>
        <fullName evidence="1">DNA alkylation repair protein</fullName>
    </submittedName>
</protein>
<proteinExistence type="predicted"/>
<dbReference type="RefSeq" id="WP_379864774.1">
    <property type="nucleotide sequence ID" value="NZ_JBHTBW010000024.1"/>
</dbReference>
<comment type="caution">
    <text evidence="1">The sequence shown here is derived from an EMBL/GenBank/DDBJ whole genome shotgun (WGS) entry which is preliminary data.</text>
</comment>
<name>A0ABW2RKD1_9BACL</name>
<gene>
    <name evidence="1" type="ORF">ACFQNG_09965</name>
</gene>
<reference evidence="2" key="1">
    <citation type="journal article" date="2019" name="Int. J. Syst. Evol. Microbiol.">
        <title>The Global Catalogue of Microorganisms (GCM) 10K type strain sequencing project: providing services to taxonomists for standard genome sequencing and annotation.</title>
        <authorList>
            <consortium name="The Broad Institute Genomics Platform"/>
            <consortium name="The Broad Institute Genome Sequencing Center for Infectious Disease"/>
            <person name="Wu L."/>
            <person name="Ma J."/>
        </authorList>
    </citation>
    <scope>NUCLEOTIDE SEQUENCE [LARGE SCALE GENOMIC DNA]</scope>
    <source>
        <strain evidence="2">CGMCC 1.12942</strain>
    </source>
</reference>
<accession>A0ABW2RKD1</accession>
<evidence type="ECO:0000313" key="2">
    <source>
        <dbReference type="Proteomes" id="UP001596500"/>
    </source>
</evidence>
<organism evidence="1 2">
    <name type="scientific">Laceyella putida</name>
    <dbReference type="NCBI Taxonomy" id="110101"/>
    <lineage>
        <taxon>Bacteria</taxon>
        <taxon>Bacillati</taxon>
        <taxon>Bacillota</taxon>
        <taxon>Bacilli</taxon>
        <taxon>Bacillales</taxon>
        <taxon>Thermoactinomycetaceae</taxon>
        <taxon>Laceyella</taxon>
    </lineage>
</organism>
<evidence type="ECO:0000313" key="1">
    <source>
        <dbReference type="EMBL" id="MFC7441478.1"/>
    </source>
</evidence>